<dbReference type="InterPro" id="IPR034741">
    <property type="entry name" value="Terpene_cyclase-like_1_C"/>
</dbReference>
<dbReference type="InterPro" id="IPR008949">
    <property type="entry name" value="Isoprenoid_synthase_dom_sf"/>
</dbReference>
<accession>A0ABS8RMS4</accession>
<keyword evidence="6" id="KW-1185">Reference proteome</keyword>
<dbReference type="SFLD" id="SFLDG01019">
    <property type="entry name" value="Terpene_Cyclase_Like_1_C_Termi"/>
    <property type="match status" value="1"/>
</dbReference>
<dbReference type="Gene3D" id="1.10.600.10">
    <property type="entry name" value="Farnesyl Diphosphate Synthase"/>
    <property type="match status" value="1"/>
</dbReference>
<evidence type="ECO:0000313" key="6">
    <source>
        <dbReference type="Proteomes" id="UP000823775"/>
    </source>
</evidence>
<keyword evidence="2" id="KW-0479">Metal-binding</keyword>
<organism evidence="5 6">
    <name type="scientific">Datura stramonium</name>
    <name type="common">Jimsonweed</name>
    <name type="synonym">Common thornapple</name>
    <dbReference type="NCBI Taxonomy" id="4076"/>
    <lineage>
        <taxon>Eukaryota</taxon>
        <taxon>Viridiplantae</taxon>
        <taxon>Streptophyta</taxon>
        <taxon>Embryophyta</taxon>
        <taxon>Tracheophyta</taxon>
        <taxon>Spermatophyta</taxon>
        <taxon>Magnoliopsida</taxon>
        <taxon>eudicotyledons</taxon>
        <taxon>Gunneridae</taxon>
        <taxon>Pentapetalae</taxon>
        <taxon>asterids</taxon>
        <taxon>lamiids</taxon>
        <taxon>Solanales</taxon>
        <taxon>Solanaceae</taxon>
        <taxon>Solanoideae</taxon>
        <taxon>Datureae</taxon>
        <taxon>Datura</taxon>
    </lineage>
</organism>
<proteinExistence type="predicted"/>
<dbReference type="SUPFAM" id="SSF48576">
    <property type="entry name" value="Terpenoid synthases"/>
    <property type="match status" value="1"/>
</dbReference>
<comment type="pathway">
    <text evidence="1">Secondary metabolite biosynthesis; terpenoid biosynthesis.</text>
</comment>
<dbReference type="Pfam" id="PF03936">
    <property type="entry name" value="Terpene_synth_C"/>
    <property type="match status" value="1"/>
</dbReference>
<dbReference type="PANTHER" id="PTHR31225:SF9">
    <property type="entry name" value="TERPENE SYNTHASE 10"/>
    <property type="match status" value="1"/>
</dbReference>
<name>A0ABS8RMS4_DATST</name>
<evidence type="ECO:0000259" key="4">
    <source>
        <dbReference type="Pfam" id="PF03936"/>
    </source>
</evidence>
<feature type="domain" description="Terpene synthase metal-binding" evidence="4">
    <location>
        <begin position="66"/>
        <end position="241"/>
    </location>
</feature>
<dbReference type="Proteomes" id="UP000823775">
    <property type="component" value="Unassembled WGS sequence"/>
</dbReference>
<evidence type="ECO:0000256" key="2">
    <source>
        <dbReference type="ARBA" id="ARBA00022723"/>
    </source>
</evidence>
<dbReference type="InterPro" id="IPR050148">
    <property type="entry name" value="Terpene_synthase-like"/>
</dbReference>
<dbReference type="SFLD" id="SFLDS00005">
    <property type="entry name" value="Isoprenoid_Synthase_Type_I"/>
    <property type="match status" value="1"/>
</dbReference>
<protein>
    <recommendedName>
        <fullName evidence="4">Terpene synthase metal-binding domain-containing protein</fullName>
    </recommendedName>
</protein>
<evidence type="ECO:0000256" key="1">
    <source>
        <dbReference type="ARBA" id="ARBA00004721"/>
    </source>
</evidence>
<dbReference type="EMBL" id="JACEIK010000049">
    <property type="protein sequence ID" value="MCD7447960.1"/>
    <property type="molecule type" value="Genomic_DNA"/>
</dbReference>
<reference evidence="5 6" key="1">
    <citation type="journal article" date="2021" name="BMC Genomics">
        <title>Datura genome reveals duplications of psychoactive alkaloid biosynthetic genes and high mutation rate following tissue culture.</title>
        <authorList>
            <person name="Rajewski A."/>
            <person name="Carter-House D."/>
            <person name="Stajich J."/>
            <person name="Litt A."/>
        </authorList>
    </citation>
    <scope>NUCLEOTIDE SEQUENCE [LARGE SCALE GENOMIC DNA]</scope>
    <source>
        <strain evidence="5">AR-01</strain>
    </source>
</reference>
<keyword evidence="3" id="KW-0460">Magnesium</keyword>
<dbReference type="PANTHER" id="PTHR31225">
    <property type="entry name" value="OS04G0344100 PROTEIN-RELATED"/>
    <property type="match status" value="1"/>
</dbReference>
<gene>
    <name evidence="5" type="ORF">HAX54_036779</name>
</gene>
<sequence>MDLTFPQEIFDGLYDDSTAGCGEIHTTKDTKGMLYLYEASFLAIKDLKYVATWWKETGLAENLPFARDRWNIDELDKLPVPDNMKMCYFALDNFINEVASDAFEEQGIFILPYLRNAWRDLCKSYLREAKWYYSQYMPTMEEYMDNAWISISAPVILVHAYFLVANPVNNEALHYLENNYHDIIRCSALILRLANDLGTSSEELKRGDVPKSIQCYMNESKCSEEEARQHIRVLISQTWKKLNEAHDIAAHPFPKIFVTCAMNLARMAQCMYQHGDGHGGNNSTTKNRITALLFESIPLISEYGPEGK</sequence>
<evidence type="ECO:0000256" key="3">
    <source>
        <dbReference type="ARBA" id="ARBA00022842"/>
    </source>
</evidence>
<dbReference type="InterPro" id="IPR005630">
    <property type="entry name" value="Terpene_synthase_metal-bd"/>
</dbReference>
<comment type="caution">
    <text evidence="5">The sequence shown here is derived from an EMBL/GenBank/DDBJ whole genome shotgun (WGS) entry which is preliminary data.</text>
</comment>
<evidence type="ECO:0000313" key="5">
    <source>
        <dbReference type="EMBL" id="MCD7447960.1"/>
    </source>
</evidence>